<keyword evidence="10 13" id="KW-0067">ATP-binding</keyword>
<dbReference type="GO" id="GO:0005737">
    <property type="term" value="C:cytoplasm"/>
    <property type="evidence" value="ECO:0007669"/>
    <property type="project" value="UniProtKB-SubCell"/>
</dbReference>
<dbReference type="RefSeq" id="WP_236087884.1">
    <property type="nucleotide sequence ID" value="NZ_JAKGSG010000015.1"/>
</dbReference>
<dbReference type="PANTHER" id="PTHR20861">
    <property type="entry name" value="HOMOSERINE/4-DIPHOSPHOCYTIDYL-2-C-METHYL-D-ERYTHRITOL KINASE"/>
    <property type="match status" value="1"/>
</dbReference>
<dbReference type="PROSITE" id="PS00627">
    <property type="entry name" value="GHMP_KINASES_ATP"/>
    <property type="match status" value="1"/>
</dbReference>
<dbReference type="PANTHER" id="PTHR20861:SF1">
    <property type="entry name" value="HOMOSERINE KINASE"/>
    <property type="match status" value="1"/>
</dbReference>
<dbReference type="InterPro" id="IPR013750">
    <property type="entry name" value="GHMP_kinase_C_dom"/>
</dbReference>
<evidence type="ECO:0000313" key="17">
    <source>
        <dbReference type="EMBL" id="MCF4120171.1"/>
    </source>
</evidence>
<evidence type="ECO:0000256" key="2">
    <source>
        <dbReference type="ARBA" id="ARBA00007370"/>
    </source>
</evidence>
<dbReference type="InterPro" id="IPR006203">
    <property type="entry name" value="GHMP_knse_ATP-bd_CS"/>
</dbReference>
<keyword evidence="9 13" id="KW-0418">Kinase</keyword>
<dbReference type="InterPro" id="IPR006204">
    <property type="entry name" value="GHMP_kinase_N_dom"/>
</dbReference>
<dbReference type="GO" id="GO:0005524">
    <property type="term" value="F:ATP binding"/>
    <property type="evidence" value="ECO:0007669"/>
    <property type="project" value="UniProtKB-UniRule"/>
</dbReference>
<keyword evidence="13" id="KW-0963">Cytoplasm</keyword>
<protein>
    <recommendedName>
        <fullName evidence="4 13">Homoserine kinase</fullName>
        <shortName evidence="13">HK</shortName>
        <shortName evidence="13">HSK</shortName>
        <ecNumber evidence="3 13">2.7.1.39</ecNumber>
    </recommendedName>
</protein>
<comment type="subcellular location">
    <subcellularLocation>
        <location evidence="13">Cytoplasm</location>
    </subcellularLocation>
</comment>
<sequence>MQLGADHVRVRVPATSANLGPGFDALGLALALHDEVEVRLLARDEVVVEVQGEGAGEVPDGEEHLIVRALRRTMEYAGAPPTGLHLTCVNVIPHGRGLGSSAAAVVAGIVAARALLADPRALDAAAVLRLATEFEGHPDNAAPAIQGGATVAWTGENGPRAVGLDVDPSIEATVLVPEHRLATARARAALPARVAHADAAFTAGRAALLVEALARRPELLFDATEDRLHQSYRAAVLGASSELLRGLRDEGLAATVSGAGPTVLLLTTPDQAARRDAVLADLIGPTSASREGPGGPGQGEAESSPTSGWRTLRPGIDLVGARARRVAAGSEPSGAQRVVSGPSVVRGGRMQ</sequence>
<dbReference type="Pfam" id="PF00288">
    <property type="entry name" value="GHMP_kinases_N"/>
    <property type="match status" value="1"/>
</dbReference>
<comment type="caution">
    <text evidence="17">The sequence shown here is derived from an EMBL/GenBank/DDBJ whole genome shotgun (WGS) entry which is preliminary data.</text>
</comment>
<dbReference type="Proteomes" id="UP001165405">
    <property type="component" value="Unassembled WGS sequence"/>
</dbReference>
<evidence type="ECO:0000256" key="4">
    <source>
        <dbReference type="ARBA" id="ARBA00017858"/>
    </source>
</evidence>
<dbReference type="SUPFAM" id="SSF54211">
    <property type="entry name" value="Ribosomal protein S5 domain 2-like"/>
    <property type="match status" value="1"/>
</dbReference>
<dbReference type="NCBIfam" id="TIGR00191">
    <property type="entry name" value="thrB"/>
    <property type="match status" value="1"/>
</dbReference>
<dbReference type="HAMAP" id="MF_00384">
    <property type="entry name" value="Homoser_kinase"/>
    <property type="match status" value="1"/>
</dbReference>
<evidence type="ECO:0000256" key="3">
    <source>
        <dbReference type="ARBA" id="ARBA00012078"/>
    </source>
</evidence>
<feature type="domain" description="GHMP kinase C-terminal" evidence="16">
    <location>
        <begin position="215"/>
        <end position="273"/>
    </location>
</feature>
<evidence type="ECO:0000313" key="18">
    <source>
        <dbReference type="Proteomes" id="UP001165405"/>
    </source>
</evidence>
<dbReference type="Pfam" id="PF08544">
    <property type="entry name" value="GHMP_kinases_C"/>
    <property type="match status" value="1"/>
</dbReference>
<keyword evidence="6 13" id="KW-0808">Transferase</keyword>
<evidence type="ECO:0000256" key="1">
    <source>
        <dbReference type="ARBA" id="ARBA00005015"/>
    </source>
</evidence>
<dbReference type="AlphaFoldDB" id="A0AA41QCN0"/>
<evidence type="ECO:0000256" key="11">
    <source>
        <dbReference type="ARBA" id="ARBA00049375"/>
    </source>
</evidence>
<keyword evidence="8 13" id="KW-0547">Nucleotide-binding</keyword>
<dbReference type="EMBL" id="JAKGSG010000015">
    <property type="protein sequence ID" value="MCF4120171.1"/>
    <property type="molecule type" value="Genomic_DNA"/>
</dbReference>
<dbReference type="EC" id="2.7.1.39" evidence="3 13"/>
<dbReference type="InterPro" id="IPR014721">
    <property type="entry name" value="Ribsml_uS5_D2-typ_fold_subgr"/>
</dbReference>
<feature type="domain" description="GHMP kinase N-terminal" evidence="15">
    <location>
        <begin position="65"/>
        <end position="148"/>
    </location>
</feature>
<evidence type="ECO:0000256" key="6">
    <source>
        <dbReference type="ARBA" id="ARBA00022679"/>
    </source>
</evidence>
<evidence type="ECO:0000256" key="5">
    <source>
        <dbReference type="ARBA" id="ARBA00022605"/>
    </source>
</evidence>
<name>A0AA41QCN0_9MICO</name>
<dbReference type="GO" id="GO:0004413">
    <property type="term" value="F:homoserine kinase activity"/>
    <property type="evidence" value="ECO:0007669"/>
    <property type="project" value="UniProtKB-UniRule"/>
</dbReference>
<evidence type="ECO:0000256" key="12">
    <source>
        <dbReference type="ARBA" id="ARBA00049954"/>
    </source>
</evidence>
<feature type="binding site" evidence="13">
    <location>
        <begin position="93"/>
        <end position="103"/>
    </location>
    <ligand>
        <name>ATP</name>
        <dbReference type="ChEBI" id="CHEBI:30616"/>
    </ligand>
</feature>
<comment type="function">
    <text evidence="12 13">Catalyzes the ATP-dependent phosphorylation of L-homoserine to L-homoserine phosphate.</text>
</comment>
<dbReference type="SUPFAM" id="SSF55060">
    <property type="entry name" value="GHMP Kinase, C-terminal domain"/>
    <property type="match status" value="1"/>
</dbReference>
<comment type="pathway">
    <text evidence="1 13">Amino-acid biosynthesis; L-threonine biosynthesis; L-threonine from L-aspartate: step 4/5.</text>
</comment>
<dbReference type="InterPro" id="IPR000870">
    <property type="entry name" value="Homoserine_kinase"/>
</dbReference>
<evidence type="ECO:0000256" key="13">
    <source>
        <dbReference type="HAMAP-Rule" id="MF_00384"/>
    </source>
</evidence>
<dbReference type="Gene3D" id="3.30.70.890">
    <property type="entry name" value="GHMP kinase, C-terminal domain"/>
    <property type="match status" value="1"/>
</dbReference>
<organism evidence="17 18">
    <name type="scientific">Antribacter soli</name>
    <dbReference type="NCBI Taxonomy" id="2910976"/>
    <lineage>
        <taxon>Bacteria</taxon>
        <taxon>Bacillati</taxon>
        <taxon>Actinomycetota</taxon>
        <taxon>Actinomycetes</taxon>
        <taxon>Micrococcales</taxon>
        <taxon>Promicromonosporaceae</taxon>
        <taxon>Antribacter</taxon>
    </lineage>
</organism>
<keyword evidence="18" id="KW-1185">Reference proteome</keyword>
<comment type="catalytic activity">
    <reaction evidence="11 13">
        <text>L-homoserine + ATP = O-phospho-L-homoserine + ADP + H(+)</text>
        <dbReference type="Rhea" id="RHEA:13985"/>
        <dbReference type="ChEBI" id="CHEBI:15378"/>
        <dbReference type="ChEBI" id="CHEBI:30616"/>
        <dbReference type="ChEBI" id="CHEBI:57476"/>
        <dbReference type="ChEBI" id="CHEBI:57590"/>
        <dbReference type="ChEBI" id="CHEBI:456216"/>
        <dbReference type="EC" id="2.7.1.39"/>
    </reaction>
</comment>
<evidence type="ECO:0000256" key="7">
    <source>
        <dbReference type="ARBA" id="ARBA00022697"/>
    </source>
</evidence>
<evidence type="ECO:0000259" key="15">
    <source>
        <dbReference type="Pfam" id="PF00288"/>
    </source>
</evidence>
<comment type="similarity">
    <text evidence="2 13">Belongs to the GHMP kinase family. Homoserine kinase subfamily.</text>
</comment>
<evidence type="ECO:0000256" key="14">
    <source>
        <dbReference type="SAM" id="MobiDB-lite"/>
    </source>
</evidence>
<proteinExistence type="inferred from homology"/>
<dbReference type="GO" id="GO:0009088">
    <property type="term" value="P:threonine biosynthetic process"/>
    <property type="evidence" value="ECO:0007669"/>
    <property type="project" value="UniProtKB-UniRule"/>
</dbReference>
<keyword evidence="5 13" id="KW-0028">Amino-acid biosynthesis</keyword>
<dbReference type="InterPro" id="IPR036554">
    <property type="entry name" value="GHMP_kinase_C_sf"/>
</dbReference>
<dbReference type="Gene3D" id="3.30.230.10">
    <property type="match status" value="1"/>
</dbReference>
<dbReference type="InterPro" id="IPR020568">
    <property type="entry name" value="Ribosomal_Su5_D2-typ_SF"/>
</dbReference>
<gene>
    <name evidence="13 17" type="primary">thrB</name>
    <name evidence="17" type="ORF">L1785_04185</name>
</gene>
<accession>A0AA41QCN0</accession>
<feature type="compositionally biased region" description="Low complexity" evidence="14">
    <location>
        <begin position="337"/>
        <end position="351"/>
    </location>
</feature>
<dbReference type="PRINTS" id="PR00958">
    <property type="entry name" value="HOMSERKINASE"/>
</dbReference>
<feature type="region of interest" description="Disordered" evidence="14">
    <location>
        <begin position="285"/>
        <end position="351"/>
    </location>
</feature>
<evidence type="ECO:0000256" key="8">
    <source>
        <dbReference type="ARBA" id="ARBA00022741"/>
    </source>
</evidence>
<evidence type="ECO:0000259" key="16">
    <source>
        <dbReference type="Pfam" id="PF08544"/>
    </source>
</evidence>
<evidence type="ECO:0000256" key="10">
    <source>
        <dbReference type="ARBA" id="ARBA00022840"/>
    </source>
</evidence>
<keyword evidence="7 13" id="KW-0791">Threonine biosynthesis</keyword>
<reference evidence="17" key="1">
    <citation type="submission" date="2022-01" db="EMBL/GenBank/DDBJ databases">
        <title>Antribacter sp. nov., isolated from Guizhou of China.</title>
        <authorList>
            <person name="Chengliang C."/>
            <person name="Ya Z."/>
        </authorList>
    </citation>
    <scope>NUCLEOTIDE SEQUENCE</scope>
    <source>
        <strain evidence="17">KLBMP 9083</strain>
    </source>
</reference>
<evidence type="ECO:0000256" key="9">
    <source>
        <dbReference type="ARBA" id="ARBA00022777"/>
    </source>
</evidence>